<dbReference type="AlphaFoldDB" id="A0A813IHP7"/>
<gene>
    <name evidence="1" type="ORF">PGLA2088_LOCUS10229</name>
</gene>
<dbReference type="Proteomes" id="UP000626109">
    <property type="component" value="Unassembled WGS sequence"/>
</dbReference>
<dbReference type="Gene3D" id="1.25.40.10">
    <property type="entry name" value="Tetratricopeptide repeat domain"/>
    <property type="match status" value="1"/>
</dbReference>
<dbReference type="EMBL" id="CAJNNW010011439">
    <property type="protein sequence ID" value="CAE8653207.1"/>
    <property type="molecule type" value="Genomic_DNA"/>
</dbReference>
<dbReference type="InterPro" id="IPR011990">
    <property type="entry name" value="TPR-like_helical_dom_sf"/>
</dbReference>
<evidence type="ECO:0008006" key="3">
    <source>
        <dbReference type="Google" id="ProtNLM"/>
    </source>
</evidence>
<name>A0A813IHP7_POLGL</name>
<sequence length="159" mass="17036">AWREVQEARQDGPLALELLHALLAAYCSVGKAKHAEEILAMSSSQLGLEPDLEAYALVLGALESADPECFRELWSKMLGSTSISPSAQMLESALRVAVASSDARFARSVLELMFAARSAPAPEMAQQLLTLPASGSESADLRRLLAAFRRGSNFGRTTS</sequence>
<proteinExistence type="predicted"/>
<accession>A0A813IHP7</accession>
<feature type="non-terminal residue" evidence="1">
    <location>
        <position position="159"/>
    </location>
</feature>
<reference evidence="1" key="1">
    <citation type="submission" date="2021-02" db="EMBL/GenBank/DDBJ databases">
        <authorList>
            <person name="Dougan E. K."/>
            <person name="Rhodes N."/>
            <person name="Thang M."/>
            <person name="Chan C."/>
        </authorList>
    </citation>
    <scope>NUCLEOTIDE SEQUENCE</scope>
</reference>
<protein>
    <recommendedName>
        <fullName evidence="3">Pentatricopeptide repeat-containing protein</fullName>
    </recommendedName>
</protein>
<comment type="caution">
    <text evidence="1">The sequence shown here is derived from an EMBL/GenBank/DDBJ whole genome shotgun (WGS) entry which is preliminary data.</text>
</comment>
<evidence type="ECO:0000313" key="2">
    <source>
        <dbReference type="Proteomes" id="UP000626109"/>
    </source>
</evidence>
<organism evidence="1 2">
    <name type="scientific">Polarella glacialis</name>
    <name type="common">Dinoflagellate</name>
    <dbReference type="NCBI Taxonomy" id="89957"/>
    <lineage>
        <taxon>Eukaryota</taxon>
        <taxon>Sar</taxon>
        <taxon>Alveolata</taxon>
        <taxon>Dinophyceae</taxon>
        <taxon>Suessiales</taxon>
        <taxon>Suessiaceae</taxon>
        <taxon>Polarella</taxon>
    </lineage>
</organism>
<evidence type="ECO:0000313" key="1">
    <source>
        <dbReference type="EMBL" id="CAE8653207.1"/>
    </source>
</evidence>